<feature type="compositionally biased region" description="Polar residues" evidence="2">
    <location>
        <begin position="385"/>
        <end position="395"/>
    </location>
</feature>
<dbReference type="GO" id="GO:0034497">
    <property type="term" value="P:protein localization to phagophore assembly site"/>
    <property type="evidence" value="ECO:0007669"/>
    <property type="project" value="TreeGrafter"/>
</dbReference>
<feature type="compositionally biased region" description="Low complexity" evidence="2">
    <location>
        <begin position="47"/>
        <end position="58"/>
    </location>
</feature>
<evidence type="ECO:0000259" key="3">
    <source>
        <dbReference type="Pfam" id="PF10033"/>
    </source>
</evidence>
<dbReference type="Proteomes" id="UP000095767">
    <property type="component" value="Unassembled WGS sequence"/>
</dbReference>
<evidence type="ECO:0000313" key="4">
    <source>
        <dbReference type="EMBL" id="OEL16092.1"/>
    </source>
</evidence>
<dbReference type="GO" id="GO:0000407">
    <property type="term" value="C:phagophore assembly site"/>
    <property type="evidence" value="ECO:0007669"/>
    <property type="project" value="TreeGrafter"/>
</dbReference>
<dbReference type="OrthoDB" id="70161at2759"/>
<dbReference type="STRING" id="888268.A0A1E5UT49"/>
<dbReference type="InterPro" id="IPR018731">
    <property type="entry name" value="Atg13_N"/>
</dbReference>
<protein>
    <submittedName>
        <fullName evidence="4">Autophagy-related protein 13b</fullName>
    </submittedName>
</protein>
<dbReference type="PANTHER" id="PTHR13430:SF15">
    <property type="entry name" value="AUTOPHAGY-RELATED PROTEIN 13B"/>
    <property type="match status" value="1"/>
</dbReference>
<feature type="region of interest" description="Disordered" evidence="2">
    <location>
        <begin position="365"/>
        <end position="399"/>
    </location>
</feature>
<gene>
    <name evidence="4" type="ORF">BAE44_0022885</name>
</gene>
<evidence type="ECO:0000256" key="2">
    <source>
        <dbReference type="SAM" id="MobiDB-lite"/>
    </source>
</evidence>
<dbReference type="GO" id="GO:0005829">
    <property type="term" value="C:cytosol"/>
    <property type="evidence" value="ECO:0007669"/>
    <property type="project" value="TreeGrafter"/>
</dbReference>
<dbReference type="GO" id="GO:0000423">
    <property type="term" value="P:mitophagy"/>
    <property type="evidence" value="ECO:0007669"/>
    <property type="project" value="TreeGrafter"/>
</dbReference>
<feature type="region of interest" description="Disordered" evidence="2">
    <location>
        <begin position="550"/>
        <end position="574"/>
    </location>
</feature>
<dbReference type="GO" id="GO:1990316">
    <property type="term" value="C:Atg1/ULK1 kinase complex"/>
    <property type="evidence" value="ECO:0007669"/>
    <property type="project" value="InterPro"/>
</dbReference>
<reference evidence="4 5" key="1">
    <citation type="submission" date="2016-09" db="EMBL/GenBank/DDBJ databases">
        <title>The draft genome of Dichanthelium oligosanthes: A C3 panicoid grass species.</title>
        <authorList>
            <person name="Studer A.J."/>
            <person name="Schnable J.C."/>
            <person name="Brutnell T.P."/>
        </authorList>
    </citation>
    <scope>NUCLEOTIDE SEQUENCE [LARGE SCALE GENOMIC DNA]</scope>
    <source>
        <strain evidence="5">cv. Kellogg 1175</strain>
        <tissue evidence="4">Leaf</tissue>
    </source>
</reference>
<comment type="caution">
    <text evidence="4">The sequence shown here is derived from an EMBL/GenBank/DDBJ whole genome shotgun (WGS) entry which is preliminary data.</text>
</comment>
<feature type="compositionally biased region" description="Low complexity" evidence="2">
    <location>
        <begin position="341"/>
        <end position="350"/>
    </location>
</feature>
<feature type="region of interest" description="Disordered" evidence="2">
    <location>
        <begin position="289"/>
        <end position="352"/>
    </location>
</feature>
<dbReference type="FunFam" id="3.30.900.10:FF:000008">
    <property type="entry name" value="Autophagy-related protein 13b"/>
    <property type="match status" value="1"/>
</dbReference>
<dbReference type="Pfam" id="PF10033">
    <property type="entry name" value="ATG13"/>
    <property type="match status" value="1"/>
</dbReference>
<dbReference type="InterPro" id="IPR036570">
    <property type="entry name" value="HORMA_dom_sf"/>
</dbReference>
<dbReference type="EMBL" id="LWDX02064091">
    <property type="protein sequence ID" value="OEL16092.1"/>
    <property type="molecule type" value="Genomic_DNA"/>
</dbReference>
<dbReference type="InterPro" id="IPR040182">
    <property type="entry name" value="ATG13"/>
</dbReference>
<name>A0A1E5UT49_9POAL</name>
<feature type="compositionally biased region" description="Low complexity" evidence="2">
    <location>
        <begin position="131"/>
        <end position="143"/>
    </location>
</feature>
<dbReference type="AlphaFoldDB" id="A0A1E5UT49"/>
<feature type="compositionally biased region" description="Polar residues" evidence="2">
    <location>
        <begin position="298"/>
        <end position="321"/>
    </location>
</feature>
<evidence type="ECO:0000256" key="1">
    <source>
        <dbReference type="ARBA" id="ARBA00023006"/>
    </source>
</evidence>
<feature type="domain" description="Autophagy-related protein 13 N-terminal" evidence="3">
    <location>
        <begin position="18"/>
        <end position="231"/>
    </location>
</feature>
<organism evidence="4 5">
    <name type="scientific">Dichanthelium oligosanthes</name>
    <dbReference type="NCBI Taxonomy" id="888268"/>
    <lineage>
        <taxon>Eukaryota</taxon>
        <taxon>Viridiplantae</taxon>
        <taxon>Streptophyta</taxon>
        <taxon>Embryophyta</taxon>
        <taxon>Tracheophyta</taxon>
        <taxon>Spermatophyta</taxon>
        <taxon>Magnoliopsida</taxon>
        <taxon>Liliopsida</taxon>
        <taxon>Poales</taxon>
        <taxon>Poaceae</taxon>
        <taxon>PACMAD clade</taxon>
        <taxon>Panicoideae</taxon>
        <taxon>Panicodae</taxon>
        <taxon>Paniceae</taxon>
        <taxon>Dichantheliinae</taxon>
        <taxon>Dichanthelium</taxon>
    </lineage>
</organism>
<sequence length="574" mass="63221">MAAAATGVSEPPMVEQVITEFFAKSLHIILESRSPYDSSRNFNFTRPSAPSSPLSSSQPRDRWFNLALRDCPAALENFDLWRQSNLEPLVIDIVLLQRDNTRTTSAGAGKIIERWVIKYETSRSGSGSGNGSKNSSKKSSSSSTQDHSLYRRAYNGSTILFRSLYLVVRLLPAYHLFQELNSSGRIRPLSLSHKISSFVEPFTRAEDAEMKHYAFAPIETLFGCLSLSVSYVPVLDVAAAPEPTTPMATELIMDYVGSPTTDFLRKFNSLPSEGIAPACFQMNRRHSWSTEHGAGPSVSPSCMPTDNSPTTYSHPHNTSSPGKKRDTVNEECYPSPPLSPSPSHSPSSYPRNPFFRYESAPMSITAGGGGSRLPPSPRRKDKQPYSFQNENLTHSPNDKSIVAKDLVRLGEAHNEKSLQKVLSFGKDDLVLLYLHLLLDFTTQANLDHLFSRIDLSDRESQEAGGSLTRSPDAAIGILMRILKNAPGLRERLLTVPAAPVPQEPSSLQRVVNEEHGSGTSSSAVVPSTLLRSRTAADALKELNRYKEIRESILNRGKGHPRDTKLEEKPADGDP</sequence>
<dbReference type="GO" id="GO:0034727">
    <property type="term" value="P:piecemeal microautophagy of the nucleus"/>
    <property type="evidence" value="ECO:0007669"/>
    <property type="project" value="TreeGrafter"/>
</dbReference>
<feature type="region of interest" description="Disordered" evidence="2">
    <location>
        <begin position="36"/>
        <end position="59"/>
    </location>
</feature>
<feature type="compositionally biased region" description="Basic and acidic residues" evidence="2">
    <location>
        <begin position="559"/>
        <end position="574"/>
    </location>
</feature>
<keyword evidence="1" id="KW-0072">Autophagy</keyword>
<dbReference type="PANTHER" id="PTHR13430">
    <property type="match status" value="1"/>
</dbReference>
<dbReference type="Gene3D" id="3.30.900.10">
    <property type="entry name" value="HORMA domain"/>
    <property type="match status" value="1"/>
</dbReference>
<evidence type="ECO:0000313" key="5">
    <source>
        <dbReference type="Proteomes" id="UP000095767"/>
    </source>
</evidence>
<accession>A0A1E5UT49</accession>
<feature type="region of interest" description="Disordered" evidence="2">
    <location>
        <begin position="122"/>
        <end position="144"/>
    </location>
</feature>
<proteinExistence type="predicted"/>
<keyword evidence="5" id="KW-1185">Reference proteome</keyword>
<feature type="compositionally biased region" description="Polar residues" evidence="2">
    <location>
        <begin position="36"/>
        <end position="46"/>
    </location>
</feature>